<organism evidence="2 3">
    <name type="scientific">Erythrobacter dokdonensis DSW-74</name>
    <dbReference type="NCBI Taxonomy" id="1300349"/>
    <lineage>
        <taxon>Bacteria</taxon>
        <taxon>Pseudomonadati</taxon>
        <taxon>Pseudomonadota</taxon>
        <taxon>Alphaproteobacteria</taxon>
        <taxon>Sphingomonadales</taxon>
        <taxon>Erythrobacteraceae</taxon>
        <taxon>Erythrobacter/Porphyrobacter group</taxon>
        <taxon>Erythrobacter</taxon>
    </lineage>
</organism>
<dbReference type="AlphaFoldDB" id="A0A1A7BLF9"/>
<dbReference type="GO" id="GO:0016787">
    <property type="term" value="F:hydrolase activity"/>
    <property type="evidence" value="ECO:0007669"/>
    <property type="project" value="UniProtKB-KW"/>
</dbReference>
<accession>A0A1A7BLF9</accession>
<protein>
    <submittedName>
        <fullName evidence="2">Alpha/beta hydrolase fold protein</fullName>
    </submittedName>
</protein>
<reference evidence="2 3" key="1">
    <citation type="submission" date="2016-06" db="EMBL/GenBank/DDBJ databases">
        <title>Genome sequence of Porphyrobacter dokdonensis DSW-74.</title>
        <authorList>
            <person name="Kim J.F."/>
            <person name="Song J.Y."/>
        </authorList>
    </citation>
    <scope>NUCLEOTIDE SEQUENCE [LARGE SCALE GENOMIC DNA]</scope>
    <source>
        <strain evidence="2 3">DSW-74</strain>
    </source>
</reference>
<name>A0A1A7BLF9_9SPHN</name>
<feature type="domain" description="AB hydrolase-1" evidence="1">
    <location>
        <begin position="149"/>
        <end position="198"/>
    </location>
</feature>
<dbReference type="InterPro" id="IPR000073">
    <property type="entry name" value="AB_hydrolase_1"/>
</dbReference>
<keyword evidence="2" id="KW-0378">Hydrolase</keyword>
<sequence length="277" mass="30123">MKQPRIGLDRPVLPAPLVAAAGAVGARAQQAYVASGLARRVELAREIIPEEHEAGKPKLARMLGEADVLLEPFRRPRRKLDIAATANPQMVMVLPGFATHPVRMRYLAQAIEAAGHRTKRWGLGFNWGADEERFELLEARLADLHARHGRPVVLLGWSLGGLFARELAKRQPGAVAKVITMGSPFSGSPRANNVWRAYQFIAGHSVDAPPVETDLAAKPPMETVALWSPNDGVIAPRCAAGRAGERDRAIALRCTHIGFTYDPQVIAALLAELEVTR</sequence>
<keyword evidence="3" id="KW-1185">Reference proteome</keyword>
<dbReference type="Pfam" id="PF00561">
    <property type="entry name" value="Abhydrolase_1"/>
    <property type="match status" value="1"/>
</dbReference>
<dbReference type="PANTHER" id="PTHR37946">
    <property type="entry name" value="SLL1969 PROTEIN"/>
    <property type="match status" value="1"/>
</dbReference>
<gene>
    <name evidence="2" type="ORF">I603_0131</name>
</gene>
<dbReference type="EMBL" id="LZYB01000001">
    <property type="protein sequence ID" value="OBV12000.1"/>
    <property type="molecule type" value="Genomic_DNA"/>
</dbReference>
<dbReference type="PATRIC" id="fig|1300349.4.peg.128"/>
<dbReference type="RefSeq" id="WP_232305203.1">
    <property type="nucleotide sequence ID" value="NZ_LZYB01000001.1"/>
</dbReference>
<comment type="caution">
    <text evidence="2">The sequence shown here is derived from an EMBL/GenBank/DDBJ whole genome shotgun (WGS) entry which is preliminary data.</text>
</comment>
<dbReference type="STRING" id="1300349.I603_0131"/>
<evidence type="ECO:0000313" key="3">
    <source>
        <dbReference type="Proteomes" id="UP000092484"/>
    </source>
</evidence>
<dbReference type="SUPFAM" id="SSF53474">
    <property type="entry name" value="alpha/beta-Hydrolases"/>
    <property type="match status" value="1"/>
</dbReference>
<evidence type="ECO:0000313" key="2">
    <source>
        <dbReference type="EMBL" id="OBV12000.1"/>
    </source>
</evidence>
<evidence type="ECO:0000259" key="1">
    <source>
        <dbReference type="Pfam" id="PF00561"/>
    </source>
</evidence>
<dbReference type="Proteomes" id="UP000092484">
    <property type="component" value="Unassembled WGS sequence"/>
</dbReference>
<dbReference type="InterPro" id="IPR029058">
    <property type="entry name" value="AB_hydrolase_fold"/>
</dbReference>
<proteinExistence type="predicted"/>
<dbReference type="PANTHER" id="PTHR37946:SF1">
    <property type="entry name" value="SLL1969 PROTEIN"/>
    <property type="match status" value="1"/>
</dbReference>
<dbReference type="Gene3D" id="3.40.50.1820">
    <property type="entry name" value="alpha/beta hydrolase"/>
    <property type="match status" value="1"/>
</dbReference>